<feature type="domain" description="Ricin B lectin" evidence="3">
    <location>
        <begin position="390"/>
        <end position="522"/>
    </location>
</feature>
<proteinExistence type="predicted"/>
<keyword evidence="5" id="KW-1185">Reference proteome</keyword>
<dbReference type="PROSITE" id="PS50231">
    <property type="entry name" value="RICIN_B_LECTIN"/>
    <property type="match status" value="1"/>
</dbReference>
<evidence type="ECO:0000256" key="1">
    <source>
        <dbReference type="SAM" id="Coils"/>
    </source>
</evidence>
<keyword evidence="2" id="KW-0732">Signal</keyword>
<name>A0A3L8PXS6_9GAMM</name>
<dbReference type="Proteomes" id="UP000281474">
    <property type="component" value="Unassembled WGS sequence"/>
</dbReference>
<dbReference type="EMBL" id="QZEI01000021">
    <property type="protein sequence ID" value="RLV60104.1"/>
    <property type="molecule type" value="Genomic_DNA"/>
</dbReference>
<feature type="chain" id="PRO_5018337405" description="Ricin B lectin domain-containing protein" evidence="2">
    <location>
        <begin position="26"/>
        <end position="522"/>
    </location>
</feature>
<organism evidence="4 5">
    <name type="scientific">Parashewanella curva</name>
    <dbReference type="NCBI Taxonomy" id="2338552"/>
    <lineage>
        <taxon>Bacteria</taxon>
        <taxon>Pseudomonadati</taxon>
        <taxon>Pseudomonadota</taxon>
        <taxon>Gammaproteobacteria</taxon>
        <taxon>Alteromonadales</taxon>
        <taxon>Shewanellaceae</taxon>
        <taxon>Parashewanella</taxon>
    </lineage>
</organism>
<dbReference type="SUPFAM" id="SSF50370">
    <property type="entry name" value="Ricin B-like lectins"/>
    <property type="match status" value="1"/>
</dbReference>
<evidence type="ECO:0000313" key="5">
    <source>
        <dbReference type="Proteomes" id="UP000281474"/>
    </source>
</evidence>
<evidence type="ECO:0000313" key="4">
    <source>
        <dbReference type="EMBL" id="RLV60104.1"/>
    </source>
</evidence>
<keyword evidence="1" id="KW-0175">Coiled coil</keyword>
<dbReference type="AlphaFoldDB" id="A0A3L8PXS6"/>
<dbReference type="InterPro" id="IPR000772">
    <property type="entry name" value="Ricin_B_lectin"/>
</dbReference>
<dbReference type="CDD" id="cd23456">
    <property type="entry name" value="beta-trefoil_Ricin_SCDase"/>
    <property type="match status" value="1"/>
</dbReference>
<dbReference type="SMART" id="SM00458">
    <property type="entry name" value="RICIN"/>
    <property type="match status" value="1"/>
</dbReference>
<feature type="signal peptide" evidence="2">
    <location>
        <begin position="1"/>
        <end position="25"/>
    </location>
</feature>
<reference evidence="4 5" key="1">
    <citation type="submission" date="2018-09" db="EMBL/GenBank/DDBJ databases">
        <title>Phylogeny of the Shewanellaceae, and recommendation for two new genera, Pseudoshewanella and Parashewanella.</title>
        <authorList>
            <person name="Wang G."/>
        </authorList>
    </citation>
    <scope>NUCLEOTIDE SEQUENCE [LARGE SCALE GENOMIC DNA]</scope>
    <source>
        <strain evidence="4 5">C51</strain>
    </source>
</reference>
<protein>
    <recommendedName>
        <fullName evidence="3">Ricin B lectin domain-containing protein</fullName>
    </recommendedName>
</protein>
<dbReference type="InterPro" id="IPR035992">
    <property type="entry name" value="Ricin_B-like_lectins"/>
</dbReference>
<dbReference type="OrthoDB" id="9809583at2"/>
<comment type="caution">
    <text evidence="4">The sequence shown here is derived from an EMBL/GenBank/DDBJ whole genome shotgun (WGS) entry which is preliminary data.</text>
</comment>
<dbReference type="Gene3D" id="2.80.10.50">
    <property type="match status" value="1"/>
</dbReference>
<sequence length="522" mass="59215">MFNRSIKKISFSIALVFSAPLIVQAEEISYFKHFTNLQQYLIDSHSHALSASRVPMKSSITNPLWARHDTSRSITVDVNSIKWYGIIRTTHLSEDGVNRAFEEGLANLEKFKDLQFQIKMKTQGFAKGRDNTKLPQLTNIREFIGKPKVTYLKNWVINANGYQIQTEQPEDTHIGPNVTVTNKPVRLYFFEFSVNIPNTRISSNALFTTVNPILESDLIEGAKTDWLYIIPDIEVGNARYIERELVDSSSEQKPLAPALVNNNGRFFGFKASGQQEYSAAIGLFDDVLEDTPTMTQVSTLEQYNDINTLRSEKSSLEEQRSTLIVEKQNLQTELTQEQVQKNLQIGKVNELTIQNSRLSQDKTALSQEKASLTATNSQLKAQINSLIRQSDYGFSLKDHSGLCMDVSNGQFHNSNNVQLYSCNNTVAQRWKYDKHTGQIRNIVGNKCLDTQNNHSNNASIVIYDCVSLSSPYIKHQQFDFVGNTIRVRANPNVAIHTNGSQNHSNVSLYRYHGGANQRWEKF</sequence>
<dbReference type="RefSeq" id="WP_121838636.1">
    <property type="nucleotide sequence ID" value="NZ_ML014770.1"/>
</dbReference>
<gene>
    <name evidence="4" type="ORF">D5018_08785</name>
</gene>
<dbReference type="Pfam" id="PF00652">
    <property type="entry name" value="Ricin_B_lectin"/>
    <property type="match status" value="1"/>
</dbReference>
<evidence type="ECO:0000256" key="2">
    <source>
        <dbReference type="SAM" id="SignalP"/>
    </source>
</evidence>
<feature type="coiled-coil region" evidence="1">
    <location>
        <begin position="306"/>
        <end position="389"/>
    </location>
</feature>
<accession>A0A3L8PXS6</accession>
<evidence type="ECO:0000259" key="3">
    <source>
        <dbReference type="SMART" id="SM00458"/>
    </source>
</evidence>